<dbReference type="Pfam" id="PF00583">
    <property type="entry name" value="Acetyltransf_1"/>
    <property type="match status" value="1"/>
</dbReference>
<evidence type="ECO:0000313" key="4">
    <source>
        <dbReference type="EMBL" id="RKD73318.1"/>
    </source>
</evidence>
<sequence length="158" mass="17965">MIEIKKAGVEQAGIIKKVMHESFKEYNHFDPPSGAMKETEESIALSLAAGEEWAAVLYENGIPLGMIRVKEEDTRFYFMRLSVLPEARGRGYARALISWVEAEAEKAGKEEVYCKVRCTTEGNIRRYEKLGYRVYRTITVTKLGTPFDIVAMSKPLYT</sequence>
<dbReference type="OrthoDB" id="2594246at2"/>
<dbReference type="InterPro" id="IPR050832">
    <property type="entry name" value="Bact_Acetyltransf"/>
</dbReference>
<reference evidence="4 5" key="1">
    <citation type="submission" date="2018-09" db="EMBL/GenBank/DDBJ databases">
        <title>Genomic Encyclopedia of Archaeal and Bacterial Type Strains, Phase II (KMG-II): from individual species to whole genera.</title>
        <authorList>
            <person name="Goeker M."/>
        </authorList>
    </citation>
    <scope>NUCLEOTIDE SEQUENCE [LARGE SCALE GENOMIC DNA]</scope>
    <source>
        <strain evidence="4 5">DSM 17008</strain>
    </source>
</reference>
<keyword evidence="1 4" id="KW-0808">Transferase</keyword>
<dbReference type="AlphaFoldDB" id="A0A419V470"/>
<dbReference type="PANTHER" id="PTHR43877:SF2">
    <property type="entry name" value="AMINOALKYLPHOSPHONATE N-ACETYLTRANSFERASE-RELATED"/>
    <property type="match status" value="1"/>
</dbReference>
<gene>
    <name evidence="4" type="ORF">ATL39_1610</name>
</gene>
<evidence type="ECO:0000256" key="2">
    <source>
        <dbReference type="ARBA" id="ARBA00023315"/>
    </source>
</evidence>
<name>A0A419V470_9BACL</name>
<dbReference type="InterPro" id="IPR016181">
    <property type="entry name" value="Acyl_CoA_acyltransferase"/>
</dbReference>
<keyword evidence="5" id="KW-1185">Reference proteome</keyword>
<evidence type="ECO:0000259" key="3">
    <source>
        <dbReference type="PROSITE" id="PS51186"/>
    </source>
</evidence>
<dbReference type="CDD" id="cd04301">
    <property type="entry name" value="NAT_SF"/>
    <property type="match status" value="1"/>
</dbReference>
<keyword evidence="2" id="KW-0012">Acyltransferase</keyword>
<dbReference type="PANTHER" id="PTHR43877">
    <property type="entry name" value="AMINOALKYLPHOSPHONATE N-ACETYLTRANSFERASE-RELATED-RELATED"/>
    <property type="match status" value="1"/>
</dbReference>
<comment type="caution">
    <text evidence="4">The sequence shown here is derived from an EMBL/GenBank/DDBJ whole genome shotgun (WGS) entry which is preliminary data.</text>
</comment>
<dbReference type="GO" id="GO:0016747">
    <property type="term" value="F:acyltransferase activity, transferring groups other than amino-acyl groups"/>
    <property type="evidence" value="ECO:0007669"/>
    <property type="project" value="InterPro"/>
</dbReference>
<proteinExistence type="predicted"/>
<organism evidence="4 5">
    <name type="scientific">Sinobaca qinghaiensis</name>
    <dbReference type="NCBI Taxonomy" id="342944"/>
    <lineage>
        <taxon>Bacteria</taxon>
        <taxon>Bacillati</taxon>
        <taxon>Bacillota</taxon>
        <taxon>Bacilli</taxon>
        <taxon>Bacillales</taxon>
        <taxon>Sporolactobacillaceae</taxon>
        <taxon>Sinobaca</taxon>
    </lineage>
</organism>
<dbReference type="InterPro" id="IPR000182">
    <property type="entry name" value="GNAT_dom"/>
</dbReference>
<dbReference type="Proteomes" id="UP000285120">
    <property type="component" value="Unassembled WGS sequence"/>
</dbReference>
<feature type="domain" description="N-acetyltransferase" evidence="3">
    <location>
        <begin position="2"/>
        <end position="157"/>
    </location>
</feature>
<dbReference type="EMBL" id="RAPK01000008">
    <property type="protein sequence ID" value="RKD73318.1"/>
    <property type="molecule type" value="Genomic_DNA"/>
</dbReference>
<dbReference type="PROSITE" id="PS51186">
    <property type="entry name" value="GNAT"/>
    <property type="match status" value="1"/>
</dbReference>
<evidence type="ECO:0000256" key="1">
    <source>
        <dbReference type="ARBA" id="ARBA00022679"/>
    </source>
</evidence>
<protein>
    <submittedName>
        <fullName evidence="4">Acetyltransferase (GNAT) family protein</fullName>
    </submittedName>
</protein>
<dbReference type="RefSeq" id="WP_120192797.1">
    <property type="nucleotide sequence ID" value="NZ_RAPK01000008.1"/>
</dbReference>
<evidence type="ECO:0000313" key="5">
    <source>
        <dbReference type="Proteomes" id="UP000285120"/>
    </source>
</evidence>
<dbReference type="Gene3D" id="3.40.630.30">
    <property type="match status" value="1"/>
</dbReference>
<dbReference type="SUPFAM" id="SSF55729">
    <property type="entry name" value="Acyl-CoA N-acyltransferases (Nat)"/>
    <property type="match status" value="1"/>
</dbReference>
<accession>A0A419V470</accession>